<keyword evidence="2" id="KW-0732">Signal</keyword>
<protein>
    <recommendedName>
        <fullName evidence="3">NodB homology domain-containing protein</fullName>
    </recommendedName>
</protein>
<evidence type="ECO:0000259" key="3">
    <source>
        <dbReference type="Pfam" id="PF01522"/>
    </source>
</evidence>
<dbReference type="Pfam" id="PF01522">
    <property type="entry name" value="Polysacc_deac_1"/>
    <property type="match status" value="1"/>
</dbReference>
<dbReference type="SUPFAM" id="SSF88713">
    <property type="entry name" value="Glycoside hydrolase/deacetylase"/>
    <property type="match status" value="1"/>
</dbReference>
<gene>
    <name evidence="4" type="ORF">HYN56_10700</name>
</gene>
<evidence type="ECO:0000256" key="1">
    <source>
        <dbReference type="ARBA" id="ARBA00004613"/>
    </source>
</evidence>
<dbReference type="OrthoDB" id="9778320at2"/>
<name>A0A2S1YKS5_9FLAO</name>
<dbReference type="InterPro" id="IPR002509">
    <property type="entry name" value="NODB_dom"/>
</dbReference>
<dbReference type="RefSeq" id="WP_109192154.1">
    <property type="nucleotide sequence ID" value="NZ_CP029255.1"/>
</dbReference>
<dbReference type="AlphaFoldDB" id="A0A2S1YKS5"/>
<evidence type="ECO:0000256" key="2">
    <source>
        <dbReference type="ARBA" id="ARBA00022729"/>
    </source>
</evidence>
<dbReference type="GO" id="GO:0016810">
    <property type="term" value="F:hydrolase activity, acting on carbon-nitrogen (but not peptide) bonds"/>
    <property type="evidence" value="ECO:0007669"/>
    <property type="project" value="InterPro"/>
</dbReference>
<dbReference type="Proteomes" id="UP000245250">
    <property type="component" value="Chromosome"/>
</dbReference>
<proteinExistence type="predicted"/>
<dbReference type="PANTHER" id="PTHR34216">
    <property type="match status" value="1"/>
</dbReference>
<evidence type="ECO:0000313" key="4">
    <source>
        <dbReference type="EMBL" id="AWK04669.1"/>
    </source>
</evidence>
<accession>A0A2S1YKS5</accession>
<dbReference type="GO" id="GO:0005975">
    <property type="term" value="P:carbohydrate metabolic process"/>
    <property type="evidence" value="ECO:0007669"/>
    <property type="project" value="InterPro"/>
</dbReference>
<dbReference type="GO" id="GO:0005576">
    <property type="term" value="C:extracellular region"/>
    <property type="evidence" value="ECO:0007669"/>
    <property type="project" value="UniProtKB-SubCell"/>
</dbReference>
<organism evidence="4 5">
    <name type="scientific">Flavobacterium crocinum</name>
    <dbReference type="NCBI Taxonomy" id="2183896"/>
    <lineage>
        <taxon>Bacteria</taxon>
        <taxon>Pseudomonadati</taxon>
        <taxon>Bacteroidota</taxon>
        <taxon>Flavobacteriia</taxon>
        <taxon>Flavobacteriales</taxon>
        <taxon>Flavobacteriaceae</taxon>
        <taxon>Flavobacterium</taxon>
    </lineage>
</organism>
<dbReference type="KEGG" id="fcr:HYN56_10700"/>
<feature type="domain" description="NodB homology" evidence="3">
    <location>
        <begin position="130"/>
        <end position="201"/>
    </location>
</feature>
<dbReference type="EMBL" id="CP029255">
    <property type="protein sequence ID" value="AWK04669.1"/>
    <property type="molecule type" value="Genomic_DNA"/>
</dbReference>
<dbReference type="Gene3D" id="3.20.20.370">
    <property type="entry name" value="Glycoside hydrolase/deacetylase"/>
    <property type="match status" value="1"/>
</dbReference>
<dbReference type="InterPro" id="IPR011330">
    <property type="entry name" value="Glyco_hydro/deAcase_b/a-brl"/>
</dbReference>
<sequence>MKISHFRIQTLLFILILLLQCSFNTVYSQNISFKIKLKSESKFDLKASPLKFNKHFAYCFTLDDGYRSAYLTAFPLLNGGKISNPDKNEWKVDQGGDGTTSEGLFYSDGFGNKIPFKLALAINGASIHDSPEKRGNLSWSEIKEMYNAGWDILNHSFHHATKHGTNYKTEVTENTTSIKQNLDFTMSHFVVPGGEGDPDYHLEYEKEALANGFLSVASYKGRGPVYKVNSKVDLDKMISARTFVLSSKDTTSFKTMDRYLKTIDSIVKQPEPVWFNDFTHGTGNGNLWNLSMRFPDFKYYMTTLANKYGTKGNDSIWMAPWQEVYEYIWLRDRIKIEYKQSKKEVEVTIILPEIPEVFRHKDISLNIETPSKFEIESPKDLNIKEDGRTSHKQILIQLK</sequence>
<keyword evidence="5" id="KW-1185">Reference proteome</keyword>
<comment type="subcellular location">
    <subcellularLocation>
        <location evidence="1">Secreted</location>
    </subcellularLocation>
</comment>
<evidence type="ECO:0000313" key="5">
    <source>
        <dbReference type="Proteomes" id="UP000245250"/>
    </source>
</evidence>
<reference evidence="4 5" key="1">
    <citation type="submission" date="2018-05" db="EMBL/GenBank/DDBJ databases">
        <title>Genome sequencing of Flavobacterium sp. HYN0056.</title>
        <authorList>
            <person name="Yi H."/>
            <person name="Baek C."/>
        </authorList>
    </citation>
    <scope>NUCLEOTIDE SEQUENCE [LARGE SCALE GENOMIC DNA]</scope>
    <source>
        <strain evidence="4 5">HYN0056</strain>
    </source>
</reference>
<dbReference type="InterPro" id="IPR051398">
    <property type="entry name" value="Polysacch_Deacetylase"/>
</dbReference>
<dbReference type="PANTHER" id="PTHR34216:SF3">
    <property type="entry name" value="POLY-BETA-1,6-N-ACETYL-D-GLUCOSAMINE N-DEACETYLASE"/>
    <property type="match status" value="1"/>
</dbReference>